<dbReference type="GO" id="GO:0006556">
    <property type="term" value="P:S-adenosylmethionine biosynthetic process"/>
    <property type="evidence" value="ECO:0007669"/>
    <property type="project" value="TreeGrafter"/>
</dbReference>
<comment type="subunit">
    <text evidence="6">Heterotrimer; composed of a catalytic MAT2A homodimer that binds one regulatory MAT2B chain. Heterohexamer; composed of a central, catalytic MAT2A homotetramer flanked on either side by a regulatory MAT2B chain. NADP binding increases the affinity for MAT2A.</text>
</comment>
<gene>
    <name evidence="8" type="primary">MAT2B</name>
    <name evidence="8" type="ORF">CDAR_236531</name>
</gene>
<evidence type="ECO:0000256" key="4">
    <source>
        <dbReference type="ARBA" id="ARBA00029977"/>
    </source>
</evidence>
<evidence type="ECO:0000256" key="5">
    <source>
        <dbReference type="ARBA" id="ARBA00045998"/>
    </source>
</evidence>
<dbReference type="PANTHER" id="PTHR10491">
    <property type="entry name" value="DTDP-4-DEHYDRORHAMNOSE REDUCTASE"/>
    <property type="match status" value="1"/>
</dbReference>
<proteinExistence type="inferred from homology"/>
<evidence type="ECO:0000313" key="9">
    <source>
        <dbReference type="Proteomes" id="UP001054837"/>
    </source>
</evidence>
<sequence>MIEVWCKQYIKCARLDDRWKSKSLQPAILVMNVLITGASGLLGRAVGAEFKKHSWKVLGLAYSRIRDDLVKVDLNDFEAVSKIIYQFKPHVIIHCAAERSVDKVTEDYENSKKLNVDVSKHLAKLAGDIKAIFVFISTDYVFSGESPPYKEDDQPSPLNLYGDTKLEAEKRIAEINPDSMILRIPVLYGDEEYIGESAISSLIKLLLKKEPTKVSNYEIRYPSNTVDIASIIFQLVMKKLQDHSLKGIFHWCGMESFTKYEMIKVIAEVHGLSYDHLSPDNNPSPGSKRPKNSQLSCKRLQDIGIGMHTSFTDAQQTSSLADVVKRLTKTAWNLIIICIQCVCIKFS</sequence>
<dbReference type="InterPro" id="IPR029903">
    <property type="entry name" value="RmlD-like-bd"/>
</dbReference>
<keyword evidence="9" id="KW-1185">Reference proteome</keyword>
<evidence type="ECO:0000256" key="3">
    <source>
        <dbReference type="ARBA" id="ARBA00021596"/>
    </source>
</evidence>
<dbReference type="AlphaFoldDB" id="A0AAV4MNT9"/>
<dbReference type="PANTHER" id="PTHR10491:SF4">
    <property type="entry name" value="METHIONINE ADENOSYLTRANSFERASE 2 SUBUNIT BETA"/>
    <property type="match status" value="1"/>
</dbReference>
<dbReference type="GO" id="GO:0048270">
    <property type="term" value="F:methionine adenosyltransferase regulator activity"/>
    <property type="evidence" value="ECO:0007669"/>
    <property type="project" value="TreeGrafter"/>
</dbReference>
<dbReference type="GO" id="GO:0048269">
    <property type="term" value="C:methionine adenosyltransferase complex"/>
    <property type="evidence" value="ECO:0007669"/>
    <property type="project" value="TreeGrafter"/>
</dbReference>
<dbReference type="CDD" id="cd05254">
    <property type="entry name" value="dTDP_HR_like_SDR_e"/>
    <property type="match status" value="1"/>
</dbReference>
<dbReference type="SUPFAM" id="SSF51735">
    <property type="entry name" value="NAD(P)-binding Rossmann-fold domains"/>
    <property type="match status" value="1"/>
</dbReference>
<comment type="function">
    <text evidence="5">Regulatory subunit of S-adenosylmethionine synthetase 2, an enzyme that catalyzes the formation of S-adenosylmethionine from methionine and ATP. Regulates MAT2A catalytic activity by changing its kinetic properties, increasing its affinity for L-methionine. Can bind NADP (in vitro).</text>
</comment>
<dbReference type="Proteomes" id="UP001054837">
    <property type="component" value="Unassembled WGS sequence"/>
</dbReference>
<dbReference type="Pfam" id="PF04321">
    <property type="entry name" value="RmlD_sub_bind"/>
    <property type="match status" value="1"/>
</dbReference>
<evidence type="ECO:0000259" key="7">
    <source>
        <dbReference type="Pfam" id="PF04321"/>
    </source>
</evidence>
<feature type="domain" description="RmlD-like substrate binding" evidence="7">
    <location>
        <begin position="31"/>
        <end position="314"/>
    </location>
</feature>
<protein>
    <recommendedName>
        <fullName evidence="3">Methionine adenosyltransferase 2 subunit beta</fullName>
    </recommendedName>
    <alternativeName>
        <fullName evidence="4">Methionine adenosyltransferase II beta</fullName>
    </alternativeName>
</protein>
<dbReference type="FunFam" id="3.40.50.720:FF:000357">
    <property type="entry name" value="Methionine adenosyltransferase 2 subunit beta"/>
    <property type="match status" value="1"/>
</dbReference>
<evidence type="ECO:0000256" key="6">
    <source>
        <dbReference type="ARBA" id="ARBA00046786"/>
    </source>
</evidence>
<dbReference type="InterPro" id="IPR036291">
    <property type="entry name" value="NAD(P)-bd_dom_sf"/>
</dbReference>
<reference evidence="8 9" key="1">
    <citation type="submission" date="2021-06" db="EMBL/GenBank/DDBJ databases">
        <title>Caerostris darwini draft genome.</title>
        <authorList>
            <person name="Kono N."/>
            <person name="Arakawa K."/>
        </authorList>
    </citation>
    <scope>NUCLEOTIDE SEQUENCE [LARGE SCALE GENOMIC DNA]</scope>
</reference>
<dbReference type="InterPro" id="IPR005913">
    <property type="entry name" value="dTDP_dehydrorham_reduct"/>
</dbReference>
<evidence type="ECO:0000256" key="2">
    <source>
        <dbReference type="ARBA" id="ARBA00008656"/>
    </source>
</evidence>
<comment type="pathway">
    <text evidence="1">Amino-acid biosynthesis; S-adenosyl-L-methionine biosynthesis; S-adenosyl-L-methionine from L-methionine: step 1/1.</text>
</comment>
<dbReference type="Gene3D" id="3.40.50.720">
    <property type="entry name" value="NAD(P)-binding Rossmann-like Domain"/>
    <property type="match status" value="1"/>
</dbReference>
<name>A0AAV4MNT9_9ARAC</name>
<comment type="caution">
    <text evidence="8">The sequence shown here is derived from an EMBL/GenBank/DDBJ whole genome shotgun (WGS) entry which is preliminary data.</text>
</comment>
<evidence type="ECO:0000313" key="8">
    <source>
        <dbReference type="EMBL" id="GIX74212.1"/>
    </source>
</evidence>
<accession>A0AAV4MNT9</accession>
<organism evidence="8 9">
    <name type="scientific">Caerostris darwini</name>
    <dbReference type="NCBI Taxonomy" id="1538125"/>
    <lineage>
        <taxon>Eukaryota</taxon>
        <taxon>Metazoa</taxon>
        <taxon>Ecdysozoa</taxon>
        <taxon>Arthropoda</taxon>
        <taxon>Chelicerata</taxon>
        <taxon>Arachnida</taxon>
        <taxon>Araneae</taxon>
        <taxon>Araneomorphae</taxon>
        <taxon>Entelegynae</taxon>
        <taxon>Araneoidea</taxon>
        <taxon>Araneidae</taxon>
        <taxon>Caerostris</taxon>
    </lineage>
</organism>
<dbReference type="EMBL" id="BPLQ01000718">
    <property type="protein sequence ID" value="GIX74212.1"/>
    <property type="molecule type" value="Genomic_DNA"/>
</dbReference>
<comment type="similarity">
    <text evidence="2">Belongs to the dTDP-4-dehydrorhamnose reductase family. MAT2B subfamily.</text>
</comment>
<evidence type="ECO:0000256" key="1">
    <source>
        <dbReference type="ARBA" id="ARBA00005224"/>
    </source>
</evidence>